<protein>
    <recommendedName>
        <fullName evidence="2">DC1 domain-containing protein</fullName>
    </recommendedName>
</protein>
<dbReference type="Pfam" id="PF03107">
    <property type="entry name" value="C1_2"/>
    <property type="match status" value="3"/>
</dbReference>
<feature type="domain" description="DC1" evidence="2">
    <location>
        <begin position="26"/>
        <end position="72"/>
    </location>
</feature>
<accession>A0A0D2Q0V4</accession>
<keyword evidence="4" id="KW-1185">Reference proteome</keyword>
<evidence type="ECO:0000313" key="3">
    <source>
        <dbReference type="EMBL" id="KJB33218.1"/>
    </source>
</evidence>
<gene>
    <name evidence="3" type="ORF">B456_006G001400</name>
</gene>
<dbReference type="eggNOG" id="ENOG502S2HY">
    <property type="taxonomic scope" value="Eukaryota"/>
</dbReference>
<evidence type="ECO:0000259" key="2">
    <source>
        <dbReference type="Pfam" id="PF03107"/>
    </source>
</evidence>
<organism evidence="3 4">
    <name type="scientific">Gossypium raimondii</name>
    <name type="common">Peruvian cotton</name>
    <name type="synonym">Gossypium klotzschianum subsp. raimondii</name>
    <dbReference type="NCBI Taxonomy" id="29730"/>
    <lineage>
        <taxon>Eukaryota</taxon>
        <taxon>Viridiplantae</taxon>
        <taxon>Streptophyta</taxon>
        <taxon>Embryophyta</taxon>
        <taxon>Tracheophyta</taxon>
        <taxon>Spermatophyta</taxon>
        <taxon>Magnoliopsida</taxon>
        <taxon>eudicotyledons</taxon>
        <taxon>Gunneridae</taxon>
        <taxon>Pentapetalae</taxon>
        <taxon>rosids</taxon>
        <taxon>malvids</taxon>
        <taxon>Malvales</taxon>
        <taxon>Malvaceae</taxon>
        <taxon>Malvoideae</taxon>
        <taxon>Gossypium</taxon>
    </lineage>
</organism>
<dbReference type="Proteomes" id="UP000032304">
    <property type="component" value="Chromosome 6"/>
</dbReference>
<dbReference type="PANTHER" id="PTHR46288:SF27">
    <property type="entry name" value="CYSTEINE_HISTIDINE-RICH C1 DOMAIN FAMILY PROTEIN"/>
    <property type="match status" value="1"/>
</dbReference>
<dbReference type="EMBL" id="CM001745">
    <property type="protein sequence ID" value="KJB33218.1"/>
    <property type="molecule type" value="Genomic_DNA"/>
</dbReference>
<dbReference type="Gramene" id="KJB33218">
    <property type="protein sequence ID" value="KJB33218"/>
    <property type="gene ID" value="B456_006G001400"/>
</dbReference>
<dbReference type="PANTHER" id="PTHR46288">
    <property type="entry name" value="PHORBOL-ESTER/DAG-TYPE DOMAIN-CONTAINING PROTEIN"/>
    <property type="match status" value="1"/>
</dbReference>
<proteinExistence type="predicted"/>
<dbReference type="OMA" id="KSRKHML"/>
<keyword evidence="1" id="KW-0677">Repeat</keyword>
<evidence type="ECO:0000256" key="1">
    <source>
        <dbReference type="ARBA" id="ARBA00022737"/>
    </source>
</evidence>
<name>A0A0D2Q0V4_GOSRA</name>
<dbReference type="STRING" id="29730.A0A0D2Q0V4"/>
<dbReference type="InterPro" id="IPR004146">
    <property type="entry name" value="DC1"/>
</dbReference>
<feature type="domain" description="DC1" evidence="2">
    <location>
        <begin position="82"/>
        <end position="129"/>
    </location>
</feature>
<dbReference type="InterPro" id="IPR046349">
    <property type="entry name" value="C1-like_sf"/>
</dbReference>
<sequence>MSRWTKRKMPKHHTYFPLRPCVKHYSHNHPLRPIDQIQEDEELVCSGCGLRVIGSTLMCTKSDCDFLLHKSCFKLNPLLLHQSHPNHFLQLLPTPPHNANFFICDACNDYGTGFDYHCSLCKFNLHVGCSRLPKTVNHMDHQHLLTLYYSFSCIDHNITSFVCDACGQHIENKLWVYYCDKCDYGIHSRCTIPQCTDHIYDSV</sequence>
<dbReference type="AlphaFoldDB" id="A0A0D2Q0V4"/>
<reference evidence="3 4" key="1">
    <citation type="journal article" date="2012" name="Nature">
        <title>Repeated polyploidization of Gossypium genomes and the evolution of spinnable cotton fibres.</title>
        <authorList>
            <person name="Paterson A.H."/>
            <person name="Wendel J.F."/>
            <person name="Gundlach H."/>
            <person name="Guo H."/>
            <person name="Jenkins J."/>
            <person name="Jin D."/>
            <person name="Llewellyn D."/>
            <person name="Showmaker K.C."/>
            <person name="Shu S."/>
            <person name="Udall J."/>
            <person name="Yoo M.J."/>
            <person name="Byers R."/>
            <person name="Chen W."/>
            <person name="Doron-Faigenboim A."/>
            <person name="Duke M.V."/>
            <person name="Gong L."/>
            <person name="Grimwood J."/>
            <person name="Grover C."/>
            <person name="Grupp K."/>
            <person name="Hu G."/>
            <person name="Lee T.H."/>
            <person name="Li J."/>
            <person name="Lin L."/>
            <person name="Liu T."/>
            <person name="Marler B.S."/>
            <person name="Page J.T."/>
            <person name="Roberts A.W."/>
            <person name="Romanel E."/>
            <person name="Sanders W.S."/>
            <person name="Szadkowski E."/>
            <person name="Tan X."/>
            <person name="Tang H."/>
            <person name="Xu C."/>
            <person name="Wang J."/>
            <person name="Wang Z."/>
            <person name="Zhang D."/>
            <person name="Zhang L."/>
            <person name="Ashrafi H."/>
            <person name="Bedon F."/>
            <person name="Bowers J.E."/>
            <person name="Brubaker C.L."/>
            <person name="Chee P.W."/>
            <person name="Das S."/>
            <person name="Gingle A.R."/>
            <person name="Haigler C.H."/>
            <person name="Harker D."/>
            <person name="Hoffmann L.V."/>
            <person name="Hovav R."/>
            <person name="Jones D.C."/>
            <person name="Lemke C."/>
            <person name="Mansoor S."/>
            <person name="ur Rahman M."/>
            <person name="Rainville L.N."/>
            <person name="Rambani A."/>
            <person name="Reddy U.K."/>
            <person name="Rong J.K."/>
            <person name="Saranga Y."/>
            <person name="Scheffler B.E."/>
            <person name="Scheffler J.A."/>
            <person name="Stelly D.M."/>
            <person name="Triplett B.A."/>
            <person name="Van Deynze A."/>
            <person name="Vaslin M.F."/>
            <person name="Waghmare V.N."/>
            <person name="Walford S.A."/>
            <person name="Wright R.J."/>
            <person name="Zaki E.A."/>
            <person name="Zhang T."/>
            <person name="Dennis E.S."/>
            <person name="Mayer K.F."/>
            <person name="Peterson D.G."/>
            <person name="Rokhsar D.S."/>
            <person name="Wang X."/>
            <person name="Schmutz J."/>
        </authorList>
    </citation>
    <scope>NUCLEOTIDE SEQUENCE [LARGE SCALE GENOMIC DNA]</scope>
</reference>
<feature type="domain" description="DC1" evidence="2">
    <location>
        <begin position="141"/>
        <end position="190"/>
    </location>
</feature>
<evidence type="ECO:0000313" key="4">
    <source>
        <dbReference type="Proteomes" id="UP000032304"/>
    </source>
</evidence>
<dbReference type="SUPFAM" id="SSF57889">
    <property type="entry name" value="Cysteine-rich domain"/>
    <property type="match status" value="1"/>
</dbReference>